<dbReference type="PIRSF" id="PIRSF015626">
    <property type="entry name" value="FdhD"/>
    <property type="match status" value="1"/>
</dbReference>
<evidence type="ECO:0000256" key="2">
    <source>
        <dbReference type="ARBA" id="ARBA00023150"/>
    </source>
</evidence>
<dbReference type="Pfam" id="PF02634">
    <property type="entry name" value="FdhD-NarQ"/>
    <property type="match status" value="1"/>
</dbReference>
<dbReference type="Gene3D" id="3.40.140.10">
    <property type="entry name" value="Cytidine Deaminase, domain 2"/>
    <property type="match status" value="1"/>
</dbReference>
<dbReference type="GO" id="GO:0006777">
    <property type="term" value="P:Mo-molybdopterin cofactor biosynthetic process"/>
    <property type="evidence" value="ECO:0007669"/>
    <property type="project" value="UniProtKB-KW"/>
</dbReference>
<keyword evidence="1" id="KW-0963">Cytoplasm</keyword>
<accession>A0A0F9GSZ2</accession>
<dbReference type="GO" id="GO:0016783">
    <property type="term" value="F:sulfurtransferase activity"/>
    <property type="evidence" value="ECO:0007669"/>
    <property type="project" value="InterPro"/>
</dbReference>
<gene>
    <name evidence="3" type="ORF">LCGC14_2084300</name>
</gene>
<dbReference type="PANTHER" id="PTHR30592">
    <property type="entry name" value="FORMATE DEHYDROGENASE"/>
    <property type="match status" value="1"/>
</dbReference>
<name>A0A0F9GSZ2_9ZZZZ</name>
<dbReference type="AlphaFoldDB" id="A0A0F9GSZ2"/>
<organism evidence="3">
    <name type="scientific">marine sediment metagenome</name>
    <dbReference type="NCBI Taxonomy" id="412755"/>
    <lineage>
        <taxon>unclassified sequences</taxon>
        <taxon>metagenomes</taxon>
        <taxon>ecological metagenomes</taxon>
    </lineage>
</organism>
<evidence type="ECO:0008006" key="4">
    <source>
        <dbReference type="Google" id="ProtNLM"/>
    </source>
</evidence>
<comment type="caution">
    <text evidence="3">The sequence shown here is derived from an EMBL/GenBank/DDBJ whole genome shotgun (WGS) entry which is preliminary data.</text>
</comment>
<protein>
    <recommendedName>
        <fullName evidence="4">Sulfur carrier protein FdhD</fullName>
    </recommendedName>
</protein>
<dbReference type="InterPro" id="IPR016193">
    <property type="entry name" value="Cytidine_deaminase-like"/>
</dbReference>
<dbReference type="InterPro" id="IPR003786">
    <property type="entry name" value="FdhD"/>
</dbReference>
<keyword evidence="2" id="KW-0501">Molybdenum cofactor biosynthesis</keyword>
<dbReference type="NCBIfam" id="TIGR00129">
    <property type="entry name" value="fdhD_narQ"/>
    <property type="match status" value="1"/>
</dbReference>
<dbReference type="EMBL" id="LAZR01025255">
    <property type="protein sequence ID" value="KKL72500.1"/>
    <property type="molecule type" value="Genomic_DNA"/>
</dbReference>
<sequence>MIKGYIAKGSPVGLSKKVNIIQIISERRERLRDEIVREVPLTILVNEKELVTLQCSPHNLEYLTIGFLLSEGIIGKGAEIKYINLSKKGWYIRVGLKGDFSADKYLSGKRIIGSGCSGAVTFYRDIDAQRCVPLKNETEYSYQKISSLMRQFQQISLTFKHTGGVHSCALCSQEGIEIFAEDIGRHNAMDKIFGECFIKGISTQDKFILTSGRVSSEILIKTVKQKVPIIASHSAPTDLAVGLAEKLNLTLIGFVRGCRMNIYSNNYRII</sequence>
<reference evidence="3" key="1">
    <citation type="journal article" date="2015" name="Nature">
        <title>Complex archaea that bridge the gap between prokaryotes and eukaryotes.</title>
        <authorList>
            <person name="Spang A."/>
            <person name="Saw J.H."/>
            <person name="Jorgensen S.L."/>
            <person name="Zaremba-Niedzwiedzka K."/>
            <person name="Martijn J."/>
            <person name="Lind A.E."/>
            <person name="van Eijk R."/>
            <person name="Schleper C."/>
            <person name="Guy L."/>
            <person name="Ettema T.J."/>
        </authorList>
    </citation>
    <scope>NUCLEOTIDE SEQUENCE</scope>
</reference>
<evidence type="ECO:0000256" key="1">
    <source>
        <dbReference type="ARBA" id="ARBA00022490"/>
    </source>
</evidence>
<dbReference type="HAMAP" id="MF_00187">
    <property type="entry name" value="FdhD"/>
    <property type="match status" value="1"/>
</dbReference>
<dbReference type="SUPFAM" id="SSF53927">
    <property type="entry name" value="Cytidine deaminase-like"/>
    <property type="match status" value="1"/>
</dbReference>
<dbReference type="PANTHER" id="PTHR30592:SF1">
    <property type="entry name" value="SULFUR CARRIER PROTEIN FDHD"/>
    <property type="match status" value="1"/>
</dbReference>
<evidence type="ECO:0000313" key="3">
    <source>
        <dbReference type="EMBL" id="KKL72500.1"/>
    </source>
</evidence>
<proteinExistence type="inferred from homology"/>
<dbReference type="Gene3D" id="3.10.20.10">
    <property type="match status" value="1"/>
</dbReference>